<evidence type="ECO:0000313" key="3">
    <source>
        <dbReference type="EMBL" id="KMO95616.1"/>
    </source>
</evidence>
<dbReference type="Proteomes" id="UP000035932">
    <property type="component" value="Unassembled WGS sequence"/>
</dbReference>
<dbReference type="RefSeq" id="WP_048478514.1">
    <property type="nucleotide sequence ID" value="NZ_JBIRUD010000035.1"/>
</dbReference>
<evidence type="ECO:0000313" key="4">
    <source>
        <dbReference type="Proteomes" id="UP000035932"/>
    </source>
</evidence>
<sequence length="111" mass="12424">MVKRMGIVWNLRRLMAERDMFQTTDLIPALAEHGIHLSREQVYRLVAQVPQRLSMDVLAALCSILHVTPADLITVTETRVQVAKPTATGETTNAAKAPPARRVRLTRPGER</sequence>
<comment type="caution">
    <text evidence="3">The sequence shown here is derived from an EMBL/GenBank/DDBJ whole genome shotgun (WGS) entry which is preliminary data.</text>
</comment>
<dbReference type="GO" id="GO:0003677">
    <property type="term" value="F:DNA binding"/>
    <property type="evidence" value="ECO:0007669"/>
    <property type="project" value="InterPro"/>
</dbReference>
<feature type="region of interest" description="Disordered" evidence="1">
    <location>
        <begin position="84"/>
        <end position="111"/>
    </location>
</feature>
<dbReference type="InterPro" id="IPR010982">
    <property type="entry name" value="Lambda_DNA-bd_dom_sf"/>
</dbReference>
<feature type="domain" description="HTH cro/C1-type" evidence="2">
    <location>
        <begin position="10"/>
        <end position="75"/>
    </location>
</feature>
<gene>
    <name evidence="3" type="ORF">ACS04_22470</name>
</gene>
<dbReference type="Pfam" id="PF13443">
    <property type="entry name" value="HTH_26"/>
    <property type="match status" value="1"/>
</dbReference>
<dbReference type="Gene3D" id="1.10.260.40">
    <property type="entry name" value="lambda repressor-like DNA-binding domains"/>
    <property type="match status" value="1"/>
</dbReference>
<reference evidence="3 4" key="1">
    <citation type="submission" date="2015-06" db="EMBL/GenBank/DDBJ databases">
        <title>Recapitulation of the evolution of biosynthetic gene clusters reveals hidden chemical diversity on bacterial genomes.</title>
        <authorList>
            <person name="Cruz-Morales P."/>
            <person name="Martinez-Guerrero C."/>
            <person name="Morales-Escalante M.A."/>
            <person name="Yanez-Guerra L.A."/>
            <person name="Kopp J.F."/>
            <person name="Feldmann J."/>
            <person name="Ramos-Aboites H.E."/>
            <person name="Barona-Gomez F."/>
        </authorList>
    </citation>
    <scope>NUCLEOTIDE SEQUENCE [LARGE SCALE GENOMIC DNA]</scope>
    <source>
        <strain evidence="3 4">ATCC 31245</strain>
    </source>
</reference>
<proteinExistence type="predicted"/>
<name>A0A0J7AEK2_9ACTN</name>
<protein>
    <submittedName>
        <fullName evidence="3">Cro/Cl family transcriptional regulator</fullName>
    </submittedName>
</protein>
<organism evidence="3 4">
    <name type="scientific">Streptomyces roseus</name>
    <dbReference type="NCBI Taxonomy" id="66430"/>
    <lineage>
        <taxon>Bacteria</taxon>
        <taxon>Bacillati</taxon>
        <taxon>Actinomycetota</taxon>
        <taxon>Actinomycetes</taxon>
        <taxon>Kitasatosporales</taxon>
        <taxon>Streptomycetaceae</taxon>
        <taxon>Streptomyces</taxon>
    </lineage>
</organism>
<dbReference type="InterPro" id="IPR001387">
    <property type="entry name" value="Cro/C1-type_HTH"/>
</dbReference>
<evidence type="ECO:0000256" key="1">
    <source>
        <dbReference type="SAM" id="MobiDB-lite"/>
    </source>
</evidence>
<keyword evidence="4" id="KW-1185">Reference proteome</keyword>
<accession>A0A0J7AEK2</accession>
<dbReference type="AlphaFoldDB" id="A0A0J7AEK2"/>
<dbReference type="STRING" id="66430.ACS04_22470"/>
<dbReference type="PATRIC" id="fig|66430.4.peg.7394"/>
<dbReference type="EMBL" id="LFML01000093">
    <property type="protein sequence ID" value="KMO95616.1"/>
    <property type="molecule type" value="Genomic_DNA"/>
</dbReference>
<evidence type="ECO:0000259" key="2">
    <source>
        <dbReference type="Pfam" id="PF13443"/>
    </source>
</evidence>
<dbReference type="OrthoDB" id="3626437at2"/>